<dbReference type="PANTHER" id="PTHR43117">
    <property type="entry name" value="OSMOPROTECTANT IMPORT ATP-BINDING PROTEIN OSMV"/>
    <property type="match status" value="1"/>
</dbReference>
<dbReference type="FunFam" id="3.40.50.300:FF:000425">
    <property type="entry name" value="Probable ABC transporter, ATP-binding subunit"/>
    <property type="match status" value="1"/>
</dbReference>
<dbReference type="RefSeq" id="WP_294567096.1">
    <property type="nucleotide sequence ID" value="NZ_CADCTE010000088.1"/>
</dbReference>
<evidence type="ECO:0000256" key="4">
    <source>
        <dbReference type="ARBA" id="ARBA00022840"/>
    </source>
</evidence>
<dbReference type="EC" id="7.6.2.9" evidence="5"/>
<feature type="domain" description="ABC transporter" evidence="6">
    <location>
        <begin position="16"/>
        <end position="253"/>
    </location>
</feature>
<gene>
    <name evidence="7" type="ORF">AVDCRST_MAG83-1445</name>
</gene>
<dbReference type="InterPro" id="IPR027417">
    <property type="entry name" value="P-loop_NTPase"/>
</dbReference>
<protein>
    <recommendedName>
        <fullName evidence="5">ABC-type quaternary amine transporter</fullName>
        <ecNumber evidence="5">7.6.2.9</ecNumber>
    </recommendedName>
</protein>
<dbReference type="Pfam" id="PF00005">
    <property type="entry name" value="ABC_tran"/>
    <property type="match status" value="1"/>
</dbReference>
<dbReference type="PROSITE" id="PS00211">
    <property type="entry name" value="ABC_TRANSPORTER_1"/>
    <property type="match status" value="1"/>
</dbReference>
<keyword evidence="3" id="KW-0547">Nucleotide-binding</keyword>
<evidence type="ECO:0000256" key="2">
    <source>
        <dbReference type="ARBA" id="ARBA00022448"/>
    </source>
</evidence>
<comment type="similarity">
    <text evidence="1">Belongs to the ABC transporter superfamily.</text>
</comment>
<dbReference type="GO" id="GO:0005524">
    <property type="term" value="F:ATP binding"/>
    <property type="evidence" value="ECO:0007669"/>
    <property type="project" value="UniProtKB-KW"/>
</dbReference>
<dbReference type="SUPFAM" id="SSF52540">
    <property type="entry name" value="P-loop containing nucleoside triphosphate hydrolases"/>
    <property type="match status" value="1"/>
</dbReference>
<evidence type="ECO:0000256" key="1">
    <source>
        <dbReference type="ARBA" id="ARBA00005417"/>
    </source>
</evidence>
<evidence type="ECO:0000256" key="3">
    <source>
        <dbReference type="ARBA" id="ARBA00022741"/>
    </source>
</evidence>
<dbReference type="Gene3D" id="3.40.50.300">
    <property type="entry name" value="P-loop containing nucleotide triphosphate hydrolases"/>
    <property type="match status" value="1"/>
</dbReference>
<accession>A0A6J4I0F8</accession>
<reference evidence="7" key="1">
    <citation type="submission" date="2020-02" db="EMBL/GenBank/DDBJ databases">
        <authorList>
            <person name="Meier V. D."/>
        </authorList>
    </citation>
    <scope>NUCLEOTIDE SEQUENCE</scope>
    <source>
        <strain evidence="7">AVDCRST_MAG83</strain>
    </source>
</reference>
<evidence type="ECO:0000313" key="7">
    <source>
        <dbReference type="EMBL" id="CAA9238204.1"/>
    </source>
</evidence>
<dbReference type="InterPro" id="IPR003439">
    <property type="entry name" value="ABC_transporter-like_ATP-bd"/>
</dbReference>
<dbReference type="InterPro" id="IPR017871">
    <property type="entry name" value="ABC_transporter-like_CS"/>
</dbReference>
<evidence type="ECO:0000259" key="6">
    <source>
        <dbReference type="PROSITE" id="PS50893"/>
    </source>
</evidence>
<dbReference type="GO" id="GO:0015418">
    <property type="term" value="F:ABC-type quaternary ammonium compound transporting activity"/>
    <property type="evidence" value="ECO:0007669"/>
    <property type="project" value="UniProtKB-EC"/>
</dbReference>
<dbReference type="PANTHER" id="PTHR43117:SF4">
    <property type="entry name" value="OSMOPROTECTANT IMPORT ATP-BINDING PROTEIN OSMV"/>
    <property type="match status" value="1"/>
</dbReference>
<dbReference type="EMBL" id="CADCTE010000088">
    <property type="protein sequence ID" value="CAA9238204.1"/>
    <property type="molecule type" value="Genomic_DNA"/>
</dbReference>
<dbReference type="AlphaFoldDB" id="A0A6J4I0F8"/>
<proteinExistence type="inferred from homology"/>
<keyword evidence="2" id="KW-0813">Transport</keyword>
<name>A0A6J4I0F8_9MICC</name>
<organism evidence="7">
    <name type="scientific">uncultured Arthrobacter sp</name>
    <dbReference type="NCBI Taxonomy" id="114050"/>
    <lineage>
        <taxon>Bacteria</taxon>
        <taxon>Bacillati</taxon>
        <taxon>Actinomycetota</taxon>
        <taxon>Actinomycetes</taxon>
        <taxon>Micrococcales</taxon>
        <taxon>Micrococcaceae</taxon>
        <taxon>Arthrobacter</taxon>
        <taxon>environmental samples</taxon>
    </lineage>
</organism>
<dbReference type="InterPro" id="IPR003593">
    <property type="entry name" value="AAA+_ATPase"/>
</dbReference>
<dbReference type="GO" id="GO:0016887">
    <property type="term" value="F:ATP hydrolysis activity"/>
    <property type="evidence" value="ECO:0007669"/>
    <property type="project" value="InterPro"/>
</dbReference>
<dbReference type="SMART" id="SM00382">
    <property type="entry name" value="AAA"/>
    <property type="match status" value="1"/>
</dbReference>
<sequence>MSDPSTAPAPAAEAMIQLIGVTKRYIGTDTDAVAPLTMDIRRGEFVVLVGPSGCGKTTTLRMINRLVEPTGGQIWIDGRDVTHSDADELRRHIGYVIQQVGLLPHMSIGQNVALVPRMLGWDKGRIAGRVDELLELVGLEPSRYRDRYPKQLSGGQQQRVGVARALAADPPVMLMDEPFGAIDPITRDRLQEEFLQLQQRIRKTIVFVTHDIDEALRLGDRIAIFAEGSRLAQFATPLEILTNPADDFVRSFIGQGAATRRLSLLKVGELQERRAASPASAELTVSPGESVAAVLEQMLSQGAGTVNVAGGGQLSVSDMLFAASQDTKAASR</sequence>
<dbReference type="PROSITE" id="PS50893">
    <property type="entry name" value="ABC_TRANSPORTER_2"/>
    <property type="match status" value="1"/>
</dbReference>
<evidence type="ECO:0000256" key="5">
    <source>
        <dbReference type="ARBA" id="ARBA00066388"/>
    </source>
</evidence>
<keyword evidence="4" id="KW-0067">ATP-binding</keyword>